<feature type="compositionally biased region" description="Basic and acidic residues" evidence="1">
    <location>
        <begin position="1"/>
        <end position="11"/>
    </location>
</feature>
<dbReference type="Proteomes" id="UP001153328">
    <property type="component" value="Unassembled WGS sequence"/>
</dbReference>
<proteinExistence type="predicted"/>
<dbReference type="AlphaFoldDB" id="A0A9W4E8R9"/>
<evidence type="ECO:0000256" key="1">
    <source>
        <dbReference type="SAM" id="MobiDB-lite"/>
    </source>
</evidence>
<protein>
    <submittedName>
        <fullName evidence="2">Uncharacterized protein</fullName>
    </submittedName>
</protein>
<organism evidence="2 3">
    <name type="scientific">Actinacidiphila bryophytorum</name>
    <dbReference type="NCBI Taxonomy" id="1436133"/>
    <lineage>
        <taxon>Bacteria</taxon>
        <taxon>Bacillati</taxon>
        <taxon>Actinomycetota</taxon>
        <taxon>Actinomycetes</taxon>
        <taxon>Kitasatosporales</taxon>
        <taxon>Streptomycetaceae</taxon>
        <taxon>Actinacidiphila</taxon>
    </lineage>
</organism>
<name>A0A9W4E8R9_9ACTN</name>
<sequence length="232" mass="26460">MDRRGRRDDRQAGAGRPRRRRRLRLRALHAADGRGLPRLPLPRLRLPPPLRRGGPRARRTGRAQRPGGVRRGDGTGLPRRRLRPGHLLRLPARHERPRRRPAAHRGRTRRGRHLPAGGAEHVRRHPRERPPDRPRHVRRLGGRLPAVRARPARTRGARQPRRRGGHAAHRRRGGPAPLGARRREPGQPGLRARPLTRGGRPALTGDPALVRLDAWARSGRPHCAAYWPWWTC</sequence>
<comment type="caution">
    <text evidence="2">The sequence shown here is derived from an EMBL/GenBank/DDBJ whole genome shotgun (WGS) entry which is preliminary data.</text>
</comment>
<dbReference type="EMBL" id="CAJVAX010000006">
    <property type="protein sequence ID" value="CAG7622282.1"/>
    <property type="molecule type" value="Genomic_DNA"/>
</dbReference>
<evidence type="ECO:0000313" key="3">
    <source>
        <dbReference type="Proteomes" id="UP001153328"/>
    </source>
</evidence>
<feature type="compositionally biased region" description="Basic residues" evidence="1">
    <location>
        <begin position="150"/>
        <end position="173"/>
    </location>
</feature>
<reference evidence="2" key="1">
    <citation type="submission" date="2021-06" db="EMBL/GenBank/DDBJ databases">
        <authorList>
            <person name="Arsene-Ploetze F."/>
        </authorList>
    </citation>
    <scope>NUCLEOTIDE SEQUENCE</scope>
    <source>
        <strain evidence="2">SBRY1</strain>
    </source>
</reference>
<feature type="compositionally biased region" description="Basic residues" evidence="1">
    <location>
        <begin position="95"/>
        <end position="113"/>
    </location>
</feature>
<gene>
    <name evidence="2" type="ORF">SBRY_140136</name>
</gene>
<accession>A0A9W4E8R9</accession>
<feature type="compositionally biased region" description="Low complexity" evidence="1">
    <location>
        <begin position="28"/>
        <end position="44"/>
    </location>
</feature>
<feature type="region of interest" description="Disordered" evidence="1">
    <location>
        <begin position="1"/>
        <end position="204"/>
    </location>
</feature>
<feature type="compositionally biased region" description="Basic residues" evidence="1">
    <location>
        <begin position="53"/>
        <end position="62"/>
    </location>
</feature>
<feature type="compositionally biased region" description="Basic residues" evidence="1">
    <location>
        <begin position="16"/>
        <end position="27"/>
    </location>
</feature>
<keyword evidence="3" id="KW-1185">Reference proteome</keyword>
<evidence type="ECO:0000313" key="2">
    <source>
        <dbReference type="EMBL" id="CAG7622282.1"/>
    </source>
</evidence>